<dbReference type="EMBL" id="JAHYIQ010000012">
    <property type="protein sequence ID" value="KAK1127372.1"/>
    <property type="molecule type" value="Genomic_DNA"/>
</dbReference>
<sequence>MPAHRRQTQFPADVTVSASWQLHYLLHQSAILLPFASSMQQQQQQQQQLAGRKVEEKGERNRGVRNGGKEWKMAAREASKRNKRGGNGFIKTIPVALVALDRNPVYRIMSVCPPMHVPVH</sequence>
<dbReference type="Proteomes" id="UP001177670">
    <property type="component" value="Unassembled WGS sequence"/>
</dbReference>
<feature type="region of interest" description="Disordered" evidence="1">
    <location>
        <begin position="42"/>
        <end position="86"/>
    </location>
</feature>
<feature type="non-terminal residue" evidence="2">
    <location>
        <position position="120"/>
    </location>
</feature>
<proteinExistence type="predicted"/>
<evidence type="ECO:0000256" key="1">
    <source>
        <dbReference type="SAM" id="MobiDB-lite"/>
    </source>
</evidence>
<reference evidence="2" key="1">
    <citation type="submission" date="2021-10" db="EMBL/GenBank/DDBJ databases">
        <title>Melipona bicolor Genome sequencing and assembly.</title>
        <authorList>
            <person name="Araujo N.S."/>
            <person name="Arias M.C."/>
        </authorList>
    </citation>
    <scope>NUCLEOTIDE SEQUENCE</scope>
    <source>
        <strain evidence="2">USP_2M_L1-L4_2017</strain>
        <tissue evidence="2">Whole body</tissue>
    </source>
</reference>
<dbReference type="AlphaFoldDB" id="A0AA40FXU9"/>
<feature type="compositionally biased region" description="Basic and acidic residues" evidence="1">
    <location>
        <begin position="52"/>
        <end position="80"/>
    </location>
</feature>
<gene>
    <name evidence="2" type="ORF">K0M31_003913</name>
</gene>
<evidence type="ECO:0000313" key="3">
    <source>
        <dbReference type="Proteomes" id="UP001177670"/>
    </source>
</evidence>
<evidence type="ECO:0000313" key="2">
    <source>
        <dbReference type="EMBL" id="KAK1127372.1"/>
    </source>
</evidence>
<protein>
    <submittedName>
        <fullName evidence="2">Uncharacterized protein</fullName>
    </submittedName>
</protein>
<organism evidence="2 3">
    <name type="scientific">Melipona bicolor</name>
    <dbReference type="NCBI Taxonomy" id="60889"/>
    <lineage>
        <taxon>Eukaryota</taxon>
        <taxon>Metazoa</taxon>
        <taxon>Ecdysozoa</taxon>
        <taxon>Arthropoda</taxon>
        <taxon>Hexapoda</taxon>
        <taxon>Insecta</taxon>
        <taxon>Pterygota</taxon>
        <taxon>Neoptera</taxon>
        <taxon>Endopterygota</taxon>
        <taxon>Hymenoptera</taxon>
        <taxon>Apocrita</taxon>
        <taxon>Aculeata</taxon>
        <taxon>Apoidea</taxon>
        <taxon>Anthophila</taxon>
        <taxon>Apidae</taxon>
        <taxon>Melipona</taxon>
    </lineage>
</organism>
<accession>A0AA40FXU9</accession>
<name>A0AA40FXU9_9HYME</name>
<comment type="caution">
    <text evidence="2">The sequence shown here is derived from an EMBL/GenBank/DDBJ whole genome shotgun (WGS) entry which is preliminary data.</text>
</comment>
<keyword evidence="3" id="KW-1185">Reference proteome</keyword>